<evidence type="ECO:0008006" key="4">
    <source>
        <dbReference type="Google" id="ProtNLM"/>
    </source>
</evidence>
<evidence type="ECO:0000256" key="1">
    <source>
        <dbReference type="SAM" id="Phobius"/>
    </source>
</evidence>
<keyword evidence="3" id="KW-1185">Reference proteome</keyword>
<feature type="transmembrane region" description="Helical" evidence="1">
    <location>
        <begin position="31"/>
        <end position="56"/>
    </location>
</feature>
<keyword evidence="1" id="KW-1133">Transmembrane helix</keyword>
<name>A0AAV2AR31_9ARAC</name>
<comment type="caution">
    <text evidence="2">The sequence shown here is derived from an EMBL/GenBank/DDBJ whole genome shotgun (WGS) entry which is preliminary data.</text>
</comment>
<dbReference type="Proteomes" id="UP001497382">
    <property type="component" value="Unassembled WGS sequence"/>
</dbReference>
<dbReference type="EMBL" id="CAXIEN010000205">
    <property type="protein sequence ID" value="CAL1286528.1"/>
    <property type="molecule type" value="Genomic_DNA"/>
</dbReference>
<accession>A0AAV2AR31</accession>
<reference evidence="2 3" key="1">
    <citation type="submission" date="2024-04" db="EMBL/GenBank/DDBJ databases">
        <authorList>
            <person name="Rising A."/>
            <person name="Reimegard J."/>
            <person name="Sonavane S."/>
            <person name="Akerstrom W."/>
            <person name="Nylinder S."/>
            <person name="Hedman E."/>
            <person name="Kallberg Y."/>
        </authorList>
    </citation>
    <scope>NUCLEOTIDE SEQUENCE [LARGE SCALE GENOMIC DNA]</scope>
</reference>
<sequence length="137" mass="15512">MDWCLNETAANGEKAAEEYCGPPYPLWTSLVLLVSLVYHFFEIMKTMCFILMLVLIMMVQQGESFTGTVCPRRTLKGCPKGYQVTCCDSSECKNGEFCCFVNENCEIKCMKPVVNGPEGPFSEDRDTCMAYKKPRKI</sequence>
<organism evidence="2 3">
    <name type="scientific">Larinioides sclopetarius</name>
    <dbReference type="NCBI Taxonomy" id="280406"/>
    <lineage>
        <taxon>Eukaryota</taxon>
        <taxon>Metazoa</taxon>
        <taxon>Ecdysozoa</taxon>
        <taxon>Arthropoda</taxon>
        <taxon>Chelicerata</taxon>
        <taxon>Arachnida</taxon>
        <taxon>Araneae</taxon>
        <taxon>Araneomorphae</taxon>
        <taxon>Entelegynae</taxon>
        <taxon>Araneoidea</taxon>
        <taxon>Araneidae</taxon>
        <taxon>Larinioides</taxon>
    </lineage>
</organism>
<gene>
    <name evidence="2" type="ORF">LARSCL_LOCUS14301</name>
</gene>
<keyword evidence="1" id="KW-0472">Membrane</keyword>
<protein>
    <recommendedName>
        <fullName evidence="4">WAP domain-containing protein</fullName>
    </recommendedName>
</protein>
<proteinExistence type="predicted"/>
<evidence type="ECO:0000313" key="3">
    <source>
        <dbReference type="Proteomes" id="UP001497382"/>
    </source>
</evidence>
<keyword evidence="1" id="KW-0812">Transmembrane</keyword>
<dbReference type="AlphaFoldDB" id="A0AAV2AR31"/>
<evidence type="ECO:0000313" key="2">
    <source>
        <dbReference type="EMBL" id="CAL1286528.1"/>
    </source>
</evidence>